<protein>
    <recommendedName>
        <fullName evidence="1">Mon2/Sec7/BIG1-like dimerisation and cyclophilin-binding domain-containing protein</fullName>
    </recommendedName>
</protein>
<reference evidence="2" key="2">
    <citation type="submission" date="2023-02" db="EMBL/GenBank/DDBJ databases">
        <authorList>
            <consortium name="DOE Joint Genome Institute"/>
            <person name="Mondo S.J."/>
            <person name="Chang Y."/>
            <person name="Wang Y."/>
            <person name="Ahrendt S."/>
            <person name="Andreopoulos W."/>
            <person name="Barry K."/>
            <person name="Beard J."/>
            <person name="Benny G.L."/>
            <person name="Blankenship S."/>
            <person name="Bonito G."/>
            <person name="Cuomo C."/>
            <person name="Desiro A."/>
            <person name="Gervers K.A."/>
            <person name="Hundley H."/>
            <person name="Kuo A."/>
            <person name="LaButti K."/>
            <person name="Lang B.F."/>
            <person name="Lipzen A."/>
            <person name="O'Donnell K."/>
            <person name="Pangilinan J."/>
            <person name="Reynolds N."/>
            <person name="Sandor L."/>
            <person name="Smith M.W."/>
            <person name="Tsang A."/>
            <person name="Grigoriev I.V."/>
            <person name="Stajich J.E."/>
            <person name="Spatafora J.W."/>
        </authorList>
    </citation>
    <scope>NUCLEOTIDE SEQUENCE</scope>
    <source>
        <strain evidence="2">RSA 2281</strain>
    </source>
</reference>
<gene>
    <name evidence="2" type="ORF">BDA99DRAFT_228255</name>
</gene>
<accession>A0AAD5K2R1</accession>
<evidence type="ECO:0000259" key="1">
    <source>
        <dbReference type="Pfam" id="PF16213"/>
    </source>
</evidence>
<dbReference type="Proteomes" id="UP001209540">
    <property type="component" value="Unassembled WGS sequence"/>
</dbReference>
<name>A0AAD5K2R1_9FUNG</name>
<comment type="caution">
    <text evidence="2">The sequence shown here is derived from an EMBL/GenBank/DDBJ whole genome shotgun (WGS) entry which is preliminary data.</text>
</comment>
<reference evidence="2" key="1">
    <citation type="journal article" date="2022" name="IScience">
        <title>Evolution of zygomycete secretomes and the origins of terrestrial fungal ecologies.</title>
        <authorList>
            <person name="Chang Y."/>
            <person name="Wang Y."/>
            <person name="Mondo S."/>
            <person name="Ahrendt S."/>
            <person name="Andreopoulos W."/>
            <person name="Barry K."/>
            <person name="Beard J."/>
            <person name="Benny G.L."/>
            <person name="Blankenship S."/>
            <person name="Bonito G."/>
            <person name="Cuomo C."/>
            <person name="Desiro A."/>
            <person name="Gervers K.A."/>
            <person name="Hundley H."/>
            <person name="Kuo A."/>
            <person name="LaButti K."/>
            <person name="Lang B.F."/>
            <person name="Lipzen A."/>
            <person name="O'Donnell K."/>
            <person name="Pangilinan J."/>
            <person name="Reynolds N."/>
            <person name="Sandor L."/>
            <person name="Smith M.E."/>
            <person name="Tsang A."/>
            <person name="Grigoriev I.V."/>
            <person name="Stajich J.E."/>
            <person name="Spatafora J.W."/>
        </authorList>
    </citation>
    <scope>NUCLEOTIDE SEQUENCE</scope>
    <source>
        <strain evidence="2">RSA 2281</strain>
    </source>
</reference>
<dbReference type="AlphaFoldDB" id="A0AAD5K2R1"/>
<feature type="domain" description="Mon2/Sec7/BIG1-like dimerisation and cyclophilin-binding" evidence="1">
    <location>
        <begin position="4"/>
        <end position="138"/>
    </location>
</feature>
<dbReference type="Pfam" id="PF16213">
    <property type="entry name" value="DCB"/>
    <property type="match status" value="1"/>
</dbReference>
<evidence type="ECO:0000313" key="2">
    <source>
        <dbReference type="EMBL" id="KAI9248500.1"/>
    </source>
</evidence>
<evidence type="ECO:0000313" key="3">
    <source>
        <dbReference type="Proteomes" id="UP001209540"/>
    </source>
</evidence>
<organism evidence="2 3">
    <name type="scientific">Phascolomyces articulosus</name>
    <dbReference type="NCBI Taxonomy" id="60185"/>
    <lineage>
        <taxon>Eukaryota</taxon>
        <taxon>Fungi</taxon>
        <taxon>Fungi incertae sedis</taxon>
        <taxon>Mucoromycota</taxon>
        <taxon>Mucoromycotina</taxon>
        <taxon>Mucoromycetes</taxon>
        <taxon>Mucorales</taxon>
        <taxon>Lichtheimiaceae</taxon>
        <taxon>Phascolomyces</taxon>
    </lineage>
</organism>
<dbReference type="EMBL" id="JAIXMP010000038">
    <property type="protein sequence ID" value="KAI9248500.1"/>
    <property type="molecule type" value="Genomic_DNA"/>
</dbReference>
<keyword evidence="3" id="KW-1185">Reference proteome</keyword>
<proteinExistence type="predicted"/>
<sequence length="171" mass="19695">MSGLTPFLQTELLSLSSEARRKHPEIKEAAERLSAILRSFKERPGYNIANELSKSEDALRPFVLACETKQVKLVTIAIGCIQKLISFHAIPETSVRTILRKLTDISVHGVEIQLKILQTVLPLLTNYRSVHDDVLAEVKQDFFDVIYKDDWEREGERIYLWIGFFLLLIRK</sequence>
<dbReference type="InterPro" id="IPR032629">
    <property type="entry name" value="DCB_dom"/>
</dbReference>